<evidence type="ECO:0000256" key="1">
    <source>
        <dbReference type="ARBA" id="ARBA00007274"/>
    </source>
</evidence>
<dbReference type="Pfam" id="PF12464">
    <property type="entry name" value="Mac"/>
    <property type="match status" value="1"/>
</dbReference>
<dbReference type="GO" id="GO:0005829">
    <property type="term" value="C:cytosol"/>
    <property type="evidence" value="ECO:0007669"/>
    <property type="project" value="TreeGrafter"/>
</dbReference>
<evidence type="ECO:0000256" key="2">
    <source>
        <dbReference type="ARBA" id="ARBA00022679"/>
    </source>
</evidence>
<feature type="domain" description="Maltose/galactoside acetyltransferase" evidence="3">
    <location>
        <begin position="5"/>
        <end position="57"/>
    </location>
</feature>
<dbReference type="InterPro" id="IPR051159">
    <property type="entry name" value="Hexapeptide_acetyltransf"/>
</dbReference>
<sequence length="183" mass="19833">MTSEKEKMLAGQLYNAADAELRQLREKARQNIMLFNNELDRQKASHLLKAWFGATGENITINPQFTCDYGSNIYVGDHFYANANCTFLDVCEIRIGDNAMIGPNTQLLTPLHPLNAKERVSGLEYGAPIIIGDNLWIGGGVTILPGVTLGNNVVVGAGSVVTKSFGDNLVLAGNPAKIIKKLD</sequence>
<dbReference type="KEGG" id="strg:SRT_10320"/>
<dbReference type="InterPro" id="IPR001451">
    <property type="entry name" value="Hexapep"/>
</dbReference>
<dbReference type="PANTHER" id="PTHR23416:SF23">
    <property type="entry name" value="ACETYLTRANSFERASE C18B11.09C-RELATED"/>
    <property type="match status" value="1"/>
</dbReference>
<keyword evidence="5" id="KW-1185">Reference proteome</keyword>
<dbReference type="PANTHER" id="PTHR23416">
    <property type="entry name" value="SIALIC ACID SYNTHASE-RELATED"/>
    <property type="match status" value="1"/>
</dbReference>
<proteinExistence type="inferred from homology"/>
<dbReference type="GO" id="GO:0016407">
    <property type="term" value="F:acetyltransferase activity"/>
    <property type="evidence" value="ECO:0007669"/>
    <property type="project" value="InterPro"/>
</dbReference>
<accession>A0A1L7LJC1</accession>
<reference evidence="4 5" key="1">
    <citation type="journal article" date="2016" name="Microbiol. Immunol.">
        <title>Complete genome sequence of Streptococcus troglodytae TKU31 isolated from the oral cavity of a chimpanzee (Pan troglodytes).</title>
        <authorList>
            <person name="Okamoto M."/>
            <person name="Naito M."/>
            <person name="Miyanohara M."/>
            <person name="Imai S."/>
            <person name="Nomura Y."/>
            <person name="Saito W."/>
            <person name="Momoi Y."/>
            <person name="Takada K."/>
            <person name="Miyabe-Nishiwaki T."/>
            <person name="Tomonaga M."/>
            <person name="Hanada N."/>
        </authorList>
    </citation>
    <scope>NUCLEOTIDE SEQUENCE [LARGE SCALE GENOMIC DNA]</scope>
    <source>
        <strain evidence="5">TKU 31</strain>
    </source>
</reference>
<gene>
    <name evidence="4" type="primary">maa</name>
    <name evidence="4" type="ORF">SRT_10320</name>
</gene>
<name>A0A1L7LJC1_9STRE</name>
<dbReference type="Gene3D" id="2.160.10.10">
    <property type="entry name" value="Hexapeptide repeat proteins"/>
    <property type="match status" value="1"/>
</dbReference>
<dbReference type="SMART" id="SM01266">
    <property type="entry name" value="Mac"/>
    <property type="match status" value="1"/>
</dbReference>
<dbReference type="Pfam" id="PF00132">
    <property type="entry name" value="Hexapep"/>
    <property type="match status" value="1"/>
</dbReference>
<dbReference type="CDD" id="cd03357">
    <property type="entry name" value="LbH_MAT_GAT"/>
    <property type="match status" value="1"/>
</dbReference>
<evidence type="ECO:0000313" key="4">
    <source>
        <dbReference type="EMBL" id="BAQ24293.1"/>
    </source>
</evidence>
<dbReference type="Proteomes" id="UP000217758">
    <property type="component" value="Chromosome"/>
</dbReference>
<keyword evidence="2 4" id="KW-0808">Transferase</keyword>
<dbReference type="InterPro" id="IPR024688">
    <property type="entry name" value="Mac_dom"/>
</dbReference>
<dbReference type="EMBL" id="AP014612">
    <property type="protein sequence ID" value="BAQ24293.1"/>
    <property type="molecule type" value="Genomic_DNA"/>
</dbReference>
<protein>
    <submittedName>
        <fullName evidence="4">Maltose O-acetyltransferase</fullName>
    </submittedName>
</protein>
<dbReference type="FunFam" id="2.160.10.10:FF:000008">
    <property type="entry name" value="Maltose O-acetyltransferase"/>
    <property type="match status" value="1"/>
</dbReference>
<dbReference type="SUPFAM" id="SSF51161">
    <property type="entry name" value="Trimeric LpxA-like enzymes"/>
    <property type="match status" value="1"/>
</dbReference>
<dbReference type="AlphaFoldDB" id="A0A1L7LJC1"/>
<evidence type="ECO:0000313" key="5">
    <source>
        <dbReference type="Proteomes" id="UP000217758"/>
    </source>
</evidence>
<dbReference type="RefSeq" id="WP_128833308.1">
    <property type="nucleotide sequence ID" value="NZ_AP014612.1"/>
</dbReference>
<organism evidence="4 5">
    <name type="scientific">Streptococcus troglodytae</name>
    <dbReference type="NCBI Taxonomy" id="1111760"/>
    <lineage>
        <taxon>Bacteria</taxon>
        <taxon>Bacillati</taxon>
        <taxon>Bacillota</taxon>
        <taxon>Bacilli</taxon>
        <taxon>Lactobacillales</taxon>
        <taxon>Streptococcaceae</taxon>
        <taxon>Streptococcus</taxon>
    </lineage>
</organism>
<evidence type="ECO:0000259" key="3">
    <source>
        <dbReference type="SMART" id="SM01266"/>
    </source>
</evidence>
<dbReference type="GO" id="GO:0008374">
    <property type="term" value="F:O-acyltransferase activity"/>
    <property type="evidence" value="ECO:0007669"/>
    <property type="project" value="TreeGrafter"/>
</dbReference>
<comment type="similarity">
    <text evidence="1">Belongs to the transferase hexapeptide repeat family.</text>
</comment>
<dbReference type="InterPro" id="IPR011004">
    <property type="entry name" value="Trimer_LpxA-like_sf"/>
</dbReference>